<dbReference type="EMBL" id="KZ293518">
    <property type="protein sequence ID" value="PBK58934.1"/>
    <property type="molecule type" value="Genomic_DNA"/>
</dbReference>
<organism evidence="2 3">
    <name type="scientific">Armillaria solidipes</name>
    <dbReference type="NCBI Taxonomy" id="1076256"/>
    <lineage>
        <taxon>Eukaryota</taxon>
        <taxon>Fungi</taxon>
        <taxon>Dikarya</taxon>
        <taxon>Basidiomycota</taxon>
        <taxon>Agaricomycotina</taxon>
        <taxon>Agaricomycetes</taxon>
        <taxon>Agaricomycetidae</taxon>
        <taxon>Agaricales</taxon>
        <taxon>Marasmiineae</taxon>
        <taxon>Physalacriaceae</taxon>
        <taxon>Armillaria</taxon>
    </lineage>
</organism>
<keyword evidence="3" id="KW-1185">Reference proteome</keyword>
<feature type="transmembrane region" description="Helical" evidence="1">
    <location>
        <begin position="127"/>
        <end position="147"/>
    </location>
</feature>
<dbReference type="Proteomes" id="UP000218334">
    <property type="component" value="Unassembled WGS sequence"/>
</dbReference>
<accession>A0A2H3AQ91</accession>
<gene>
    <name evidence="2" type="ORF">ARMSODRAFT_983447</name>
</gene>
<evidence type="ECO:0000313" key="2">
    <source>
        <dbReference type="EMBL" id="PBK58934.1"/>
    </source>
</evidence>
<name>A0A2H3AQ91_9AGAR</name>
<dbReference type="STRING" id="1076256.A0A2H3AQ91"/>
<keyword evidence="1" id="KW-1133">Transmembrane helix</keyword>
<sequence>MDIILGFHSTVPMNIVAHNITISLYPKATFGLGINCAKFDDRHTAVTGRSKYTKCGWNLFLDSSAVADADLRDVERSLPHFAKLVREWLDNVAATREDASESFDDDLTVSLLSGSTNLNKKYFLPQALLLQIWLIDIFSGYVVILVFSTKDYCCCVARNLAHKKQGILLLMVVVAASVFALTSGESSEALMLESIYSILSSKKFWAWDDAVSHICLALERSTSGSWAGEFTALAKLDIRPYSSTQKFSYTCDEAWHSNALNHDNLGAVTATVPSSMNKTPSPIGVDTWRHSVNASFNEWAPNPPDTFQVELRVAEL</sequence>
<evidence type="ECO:0000256" key="1">
    <source>
        <dbReference type="SAM" id="Phobius"/>
    </source>
</evidence>
<dbReference type="AlphaFoldDB" id="A0A2H3AQ91"/>
<keyword evidence="1" id="KW-0812">Transmembrane</keyword>
<keyword evidence="1" id="KW-0472">Membrane</keyword>
<protein>
    <submittedName>
        <fullName evidence="2">Uncharacterized protein</fullName>
    </submittedName>
</protein>
<feature type="transmembrane region" description="Helical" evidence="1">
    <location>
        <begin position="167"/>
        <end position="184"/>
    </location>
</feature>
<proteinExistence type="predicted"/>
<reference evidence="3" key="1">
    <citation type="journal article" date="2017" name="Nat. Ecol. Evol.">
        <title>Genome expansion and lineage-specific genetic innovations in the forest pathogenic fungi Armillaria.</title>
        <authorList>
            <person name="Sipos G."/>
            <person name="Prasanna A.N."/>
            <person name="Walter M.C."/>
            <person name="O'Connor E."/>
            <person name="Balint B."/>
            <person name="Krizsan K."/>
            <person name="Kiss B."/>
            <person name="Hess J."/>
            <person name="Varga T."/>
            <person name="Slot J."/>
            <person name="Riley R."/>
            <person name="Boka B."/>
            <person name="Rigling D."/>
            <person name="Barry K."/>
            <person name="Lee J."/>
            <person name="Mihaltcheva S."/>
            <person name="LaButti K."/>
            <person name="Lipzen A."/>
            <person name="Waldron R."/>
            <person name="Moloney N.M."/>
            <person name="Sperisen C."/>
            <person name="Kredics L."/>
            <person name="Vagvoelgyi C."/>
            <person name="Patrignani A."/>
            <person name="Fitzpatrick D."/>
            <person name="Nagy I."/>
            <person name="Doyle S."/>
            <person name="Anderson J.B."/>
            <person name="Grigoriev I.V."/>
            <person name="Gueldener U."/>
            <person name="Muensterkoetter M."/>
            <person name="Nagy L.G."/>
        </authorList>
    </citation>
    <scope>NUCLEOTIDE SEQUENCE [LARGE SCALE GENOMIC DNA]</scope>
    <source>
        <strain evidence="3">28-4</strain>
    </source>
</reference>
<evidence type="ECO:0000313" key="3">
    <source>
        <dbReference type="Proteomes" id="UP000218334"/>
    </source>
</evidence>